<dbReference type="SUPFAM" id="SSF56796">
    <property type="entry name" value="Dehydroquinate synthase-like"/>
    <property type="match status" value="1"/>
</dbReference>
<comment type="catalytic activity">
    <reaction evidence="8">
        <text>4-hydroxybutanoate + 2-oxoglutarate = (R)-2-hydroxyglutarate + succinate semialdehyde</text>
        <dbReference type="Rhea" id="RHEA:24734"/>
        <dbReference type="ChEBI" id="CHEBI:15801"/>
        <dbReference type="ChEBI" id="CHEBI:16724"/>
        <dbReference type="ChEBI" id="CHEBI:16810"/>
        <dbReference type="ChEBI" id="CHEBI:57706"/>
        <dbReference type="EC" id="1.1.99.24"/>
    </reaction>
</comment>
<evidence type="ECO:0000256" key="5">
    <source>
        <dbReference type="ARBA" id="ARBA00022946"/>
    </source>
</evidence>
<feature type="domain" description="Fe-containing alcohol dehydrogenase-like C-terminal" evidence="10">
    <location>
        <begin position="226"/>
        <end position="416"/>
    </location>
</feature>
<dbReference type="KEGG" id="lgi:LOTGIDRAFT_138069"/>
<dbReference type="Pfam" id="PF25137">
    <property type="entry name" value="ADH_Fe_C"/>
    <property type="match status" value="1"/>
</dbReference>
<dbReference type="InterPro" id="IPR056798">
    <property type="entry name" value="ADH_Fe_C"/>
</dbReference>
<keyword evidence="5" id="KW-0809">Transit peptide</keyword>
<name>V4B531_LOTGI</name>
<comment type="catalytic activity">
    <reaction evidence="1">
        <text>(S)-3-hydroxybutanoate + 2-oxoglutarate = (R)-2-hydroxyglutarate + acetoacetate</text>
        <dbReference type="Rhea" id="RHEA:23048"/>
        <dbReference type="ChEBI" id="CHEBI:11047"/>
        <dbReference type="ChEBI" id="CHEBI:13705"/>
        <dbReference type="ChEBI" id="CHEBI:15801"/>
        <dbReference type="ChEBI" id="CHEBI:16810"/>
        <dbReference type="EC" id="1.1.99.24"/>
    </reaction>
</comment>
<organism evidence="11 12">
    <name type="scientific">Lottia gigantea</name>
    <name type="common">Giant owl limpet</name>
    <dbReference type="NCBI Taxonomy" id="225164"/>
    <lineage>
        <taxon>Eukaryota</taxon>
        <taxon>Metazoa</taxon>
        <taxon>Spiralia</taxon>
        <taxon>Lophotrochozoa</taxon>
        <taxon>Mollusca</taxon>
        <taxon>Gastropoda</taxon>
        <taxon>Patellogastropoda</taxon>
        <taxon>Lottioidea</taxon>
        <taxon>Lottiidae</taxon>
        <taxon>Lottia</taxon>
    </lineage>
</organism>
<dbReference type="PANTHER" id="PTHR11496:SF83">
    <property type="entry name" value="HYDROXYACID-OXOACID TRANSHYDROGENASE, MITOCHONDRIAL"/>
    <property type="match status" value="1"/>
</dbReference>
<evidence type="ECO:0000256" key="1">
    <source>
        <dbReference type="ARBA" id="ARBA00000813"/>
    </source>
</evidence>
<sequence length="419" mass="45283">MACSSVRYGAGCTQEVGMDCKNLGAKKVCLMTDGNLVNLPPVKTAMESLERANVPYKIYDKVRVEPTDESFKHAIDFAKAENFDVFVAVGGGSVIDTCKAANLYSTDPEADLLDYVNAPIGKGLPVRHELKPLIAVTTTAGTGSETTGVAVFDYLPTQSKTGIAQRALRPTLGIVDPLHLQYMPERVTAYSGIDVLCHALESYTALPYNERSPAPTDPILRPAYQGSNPMSDIWCQHALRVTSKYIKRAVFDSDDLEARSAMHNASSYAGIGFGNSGCHLCHGMSYPIAGLVRDYKPEGYKGSGPIVPHGLSVCVTSPAVFRWTGSSCPERHIHSAEMLGADVTNVKKADAGRVLSDTLLKILDELKVPNGLEDVGYSSQDIPAMVKGALPQKRLLNLSPKPVEADHLSEIYENSMKIY</sequence>
<dbReference type="GO" id="GO:0004022">
    <property type="term" value="F:alcohol dehydrogenase (NAD+) activity"/>
    <property type="evidence" value="ECO:0007669"/>
    <property type="project" value="InterPro"/>
</dbReference>
<evidence type="ECO:0000256" key="2">
    <source>
        <dbReference type="ARBA" id="ARBA00004173"/>
    </source>
</evidence>
<dbReference type="GO" id="GO:0047988">
    <property type="term" value="F:hydroxyacid-oxoacid transhydrogenase activity"/>
    <property type="evidence" value="ECO:0007669"/>
    <property type="project" value="UniProtKB-EC"/>
</dbReference>
<dbReference type="PANTHER" id="PTHR11496">
    <property type="entry name" value="ALCOHOL DEHYDROGENASE"/>
    <property type="match status" value="1"/>
</dbReference>
<feature type="domain" description="Alcohol dehydrogenase iron-type/glycerol dehydrogenase GldA" evidence="9">
    <location>
        <begin position="5"/>
        <end position="177"/>
    </location>
</feature>
<dbReference type="OrthoDB" id="339764at2759"/>
<reference evidence="11 12" key="1">
    <citation type="journal article" date="2013" name="Nature">
        <title>Insights into bilaterian evolution from three spiralian genomes.</title>
        <authorList>
            <person name="Simakov O."/>
            <person name="Marletaz F."/>
            <person name="Cho S.J."/>
            <person name="Edsinger-Gonzales E."/>
            <person name="Havlak P."/>
            <person name="Hellsten U."/>
            <person name="Kuo D.H."/>
            <person name="Larsson T."/>
            <person name="Lv J."/>
            <person name="Arendt D."/>
            <person name="Savage R."/>
            <person name="Osoegawa K."/>
            <person name="de Jong P."/>
            <person name="Grimwood J."/>
            <person name="Chapman J.A."/>
            <person name="Shapiro H."/>
            <person name="Aerts A."/>
            <person name="Otillar R.P."/>
            <person name="Terry A.Y."/>
            <person name="Boore J.L."/>
            <person name="Grigoriev I.V."/>
            <person name="Lindberg D.R."/>
            <person name="Seaver E.C."/>
            <person name="Weisblat D.A."/>
            <person name="Putnam N.H."/>
            <person name="Rokhsar D.S."/>
        </authorList>
    </citation>
    <scope>NUCLEOTIDE SEQUENCE [LARGE SCALE GENOMIC DNA]</scope>
</reference>
<accession>V4B531</accession>
<comment type="similarity">
    <text evidence="3">Belongs to the iron-containing alcohol dehydrogenase family. Hydroxyacid-oxoacid transhydrogenase subfamily.</text>
</comment>
<dbReference type="EMBL" id="KB200149">
    <property type="protein sequence ID" value="ESP02616.1"/>
    <property type="molecule type" value="Genomic_DNA"/>
</dbReference>
<evidence type="ECO:0000256" key="6">
    <source>
        <dbReference type="ARBA" id="ARBA00023002"/>
    </source>
</evidence>
<dbReference type="FunFam" id="1.20.1090.10:FF:000003">
    <property type="entry name" value="Probable hydroxyacid-oxoacid transhydrogenase, mitochondrial"/>
    <property type="match status" value="1"/>
</dbReference>
<dbReference type="InterPro" id="IPR042157">
    <property type="entry name" value="HOT"/>
</dbReference>
<evidence type="ECO:0000256" key="8">
    <source>
        <dbReference type="ARBA" id="ARBA00049496"/>
    </source>
</evidence>
<dbReference type="GeneID" id="20233992"/>
<dbReference type="HOGENOM" id="CLU_007207_0_7_1"/>
<protein>
    <recommendedName>
        <fullName evidence="4">hydroxyacid-oxoacid transhydrogenase</fullName>
        <ecNumber evidence="4">1.1.99.24</ecNumber>
    </recommendedName>
</protein>
<dbReference type="FunFam" id="3.40.50.1970:FF:000003">
    <property type="entry name" value="Alcohol dehydrogenase, iron-containing"/>
    <property type="match status" value="1"/>
</dbReference>
<evidence type="ECO:0000259" key="9">
    <source>
        <dbReference type="Pfam" id="PF00465"/>
    </source>
</evidence>
<evidence type="ECO:0000256" key="4">
    <source>
        <dbReference type="ARBA" id="ARBA00013182"/>
    </source>
</evidence>
<proteinExistence type="inferred from homology"/>
<dbReference type="InterPro" id="IPR039697">
    <property type="entry name" value="Alcohol_dehydrogenase_Fe"/>
</dbReference>
<keyword evidence="7" id="KW-0496">Mitochondrion</keyword>
<comment type="subcellular location">
    <subcellularLocation>
        <location evidence="2">Mitochondrion</location>
    </subcellularLocation>
</comment>
<evidence type="ECO:0000313" key="11">
    <source>
        <dbReference type="EMBL" id="ESP02616.1"/>
    </source>
</evidence>
<dbReference type="STRING" id="225164.V4B531"/>
<dbReference type="OMA" id="NLMGAGC"/>
<dbReference type="RefSeq" id="XP_009046637.1">
    <property type="nucleotide sequence ID" value="XM_009048389.1"/>
</dbReference>
<dbReference type="GO" id="GO:0005739">
    <property type="term" value="C:mitochondrion"/>
    <property type="evidence" value="ECO:0007669"/>
    <property type="project" value="UniProtKB-SubCell"/>
</dbReference>
<evidence type="ECO:0000256" key="7">
    <source>
        <dbReference type="ARBA" id="ARBA00023128"/>
    </source>
</evidence>
<evidence type="ECO:0000259" key="10">
    <source>
        <dbReference type="Pfam" id="PF25137"/>
    </source>
</evidence>
<evidence type="ECO:0000256" key="3">
    <source>
        <dbReference type="ARBA" id="ARBA00010005"/>
    </source>
</evidence>
<dbReference type="AlphaFoldDB" id="V4B531"/>
<dbReference type="Gene3D" id="3.40.50.1970">
    <property type="match status" value="1"/>
</dbReference>
<dbReference type="CTD" id="20233992"/>
<dbReference type="EC" id="1.1.99.24" evidence="4"/>
<gene>
    <name evidence="11" type="ORF">LOTGIDRAFT_138069</name>
</gene>
<dbReference type="Proteomes" id="UP000030746">
    <property type="component" value="Unassembled WGS sequence"/>
</dbReference>
<keyword evidence="12" id="KW-1185">Reference proteome</keyword>
<dbReference type="Pfam" id="PF00465">
    <property type="entry name" value="Fe-ADH"/>
    <property type="match status" value="1"/>
</dbReference>
<keyword evidence="6" id="KW-0560">Oxidoreductase</keyword>
<evidence type="ECO:0000313" key="12">
    <source>
        <dbReference type="Proteomes" id="UP000030746"/>
    </source>
</evidence>
<dbReference type="Gene3D" id="1.20.1090.10">
    <property type="entry name" value="Dehydroquinate synthase-like - alpha domain"/>
    <property type="match status" value="1"/>
</dbReference>
<dbReference type="InterPro" id="IPR001670">
    <property type="entry name" value="ADH_Fe/GldA"/>
</dbReference>
<dbReference type="CDD" id="cd08190">
    <property type="entry name" value="HOT"/>
    <property type="match status" value="1"/>
</dbReference>
<dbReference type="GO" id="GO:0046872">
    <property type="term" value="F:metal ion binding"/>
    <property type="evidence" value="ECO:0007669"/>
    <property type="project" value="InterPro"/>
</dbReference>